<feature type="signal peptide" evidence="1">
    <location>
        <begin position="1"/>
        <end position="18"/>
    </location>
</feature>
<accession>A0A4Z1PDV9</accession>
<comment type="caution">
    <text evidence="3">The sequence shown here is derived from an EMBL/GenBank/DDBJ whole genome shotgun (WGS) entry which is preliminary data.</text>
</comment>
<dbReference type="SUPFAM" id="SSF53955">
    <property type="entry name" value="Lysozyme-like"/>
    <property type="match status" value="1"/>
</dbReference>
<organism evidence="3 4">
    <name type="scientific">Venturia nashicola</name>
    <dbReference type="NCBI Taxonomy" id="86259"/>
    <lineage>
        <taxon>Eukaryota</taxon>
        <taxon>Fungi</taxon>
        <taxon>Dikarya</taxon>
        <taxon>Ascomycota</taxon>
        <taxon>Pezizomycotina</taxon>
        <taxon>Dothideomycetes</taxon>
        <taxon>Pleosporomycetidae</taxon>
        <taxon>Venturiales</taxon>
        <taxon>Venturiaceae</taxon>
        <taxon>Venturia</taxon>
    </lineage>
</organism>
<dbReference type="EMBL" id="SNSC02000003">
    <property type="protein sequence ID" value="TID25659.1"/>
    <property type="molecule type" value="Genomic_DNA"/>
</dbReference>
<keyword evidence="3" id="KW-0347">Helicase</keyword>
<feature type="chain" id="PRO_5021428883" evidence="1">
    <location>
        <begin position="19"/>
        <end position="231"/>
    </location>
</feature>
<keyword evidence="1" id="KW-0732">Signal</keyword>
<dbReference type="InterPro" id="IPR008258">
    <property type="entry name" value="Transglycosylase_SLT_dom_1"/>
</dbReference>
<dbReference type="Pfam" id="PF01464">
    <property type="entry name" value="SLT"/>
    <property type="match status" value="1"/>
</dbReference>
<keyword evidence="4" id="KW-1185">Reference proteome</keyword>
<dbReference type="Proteomes" id="UP000298493">
    <property type="component" value="Unassembled WGS sequence"/>
</dbReference>
<keyword evidence="3" id="KW-0378">Hydrolase</keyword>
<evidence type="ECO:0000313" key="3">
    <source>
        <dbReference type="EMBL" id="TID25659.1"/>
    </source>
</evidence>
<dbReference type="InterPro" id="IPR023346">
    <property type="entry name" value="Lysozyme-like_dom_sf"/>
</dbReference>
<evidence type="ECO:0000259" key="2">
    <source>
        <dbReference type="Pfam" id="PF01464"/>
    </source>
</evidence>
<evidence type="ECO:0000256" key="1">
    <source>
        <dbReference type="SAM" id="SignalP"/>
    </source>
</evidence>
<gene>
    <name evidence="3" type="ORF">E6O75_ATG03522</name>
</gene>
<dbReference type="OrthoDB" id="1193027at2759"/>
<name>A0A4Z1PDV9_9PEZI</name>
<reference evidence="3 4" key="1">
    <citation type="submission" date="2019-04" db="EMBL/GenBank/DDBJ databases">
        <title>High contiguity whole genome sequence and gene annotation resource for two Venturia nashicola isolates.</title>
        <authorList>
            <person name="Prokchorchik M."/>
            <person name="Won K."/>
            <person name="Lee Y."/>
            <person name="Choi E.D."/>
            <person name="Segonzac C."/>
            <person name="Sohn K.H."/>
        </authorList>
    </citation>
    <scope>NUCLEOTIDE SEQUENCE [LARGE SCALE GENOMIC DNA]</scope>
    <source>
        <strain evidence="3 4">PRI2</strain>
    </source>
</reference>
<proteinExistence type="predicted"/>
<dbReference type="AlphaFoldDB" id="A0A4Z1PDV9"/>
<dbReference type="GO" id="GO:0004386">
    <property type="term" value="F:helicase activity"/>
    <property type="evidence" value="ECO:0007669"/>
    <property type="project" value="UniProtKB-KW"/>
</dbReference>
<evidence type="ECO:0000313" key="4">
    <source>
        <dbReference type="Proteomes" id="UP000298493"/>
    </source>
</evidence>
<keyword evidence="3" id="KW-0067">ATP-binding</keyword>
<feature type="domain" description="Transglycosylase SLT" evidence="2">
    <location>
        <begin position="105"/>
        <end position="205"/>
    </location>
</feature>
<keyword evidence="3" id="KW-0547">Nucleotide-binding</keyword>
<protein>
    <submittedName>
        <fullName evidence="3">ATP-dependent RNA helicase</fullName>
    </submittedName>
</protein>
<dbReference type="Gene3D" id="1.10.530.10">
    <property type="match status" value="1"/>
</dbReference>
<sequence length="231" mass="25475">MKFFTLAPAAAAIVGTIAAPILEANIKSPMPPTQTMAERDNNAGCIGKSQKWEYPHPGSSERYHSVYPLNNWLSFDCLFEMNRPTIESKNPNPSEAEQVRRAVLNAQAATNVDPRIIFAVLMQESHGELRVGLTIQPDDHVSKNNGMMQCFGCKGAAHIPLSQPVNQALVNEMVLGGAVHLKGDLEKDGGDVFRALRAYNSGRTTWDLNDPIAATRDYVWDCANRLVGWVW</sequence>